<feature type="transmembrane region" description="Helical" evidence="5">
    <location>
        <begin position="15"/>
        <end position="34"/>
    </location>
</feature>
<feature type="transmembrane region" description="Helical" evidence="5">
    <location>
        <begin position="91"/>
        <end position="109"/>
    </location>
</feature>
<comment type="caution">
    <text evidence="7">The sequence shown here is derived from an EMBL/GenBank/DDBJ whole genome shotgun (WGS) entry which is preliminary data.</text>
</comment>
<dbReference type="EMBL" id="JBAMIC010000019">
    <property type="protein sequence ID" value="KAK7093812.1"/>
    <property type="molecule type" value="Genomic_DNA"/>
</dbReference>
<feature type="transmembrane region" description="Helical" evidence="5">
    <location>
        <begin position="241"/>
        <end position="262"/>
    </location>
</feature>
<proteinExistence type="predicted"/>
<evidence type="ECO:0000256" key="5">
    <source>
        <dbReference type="SAM" id="Phobius"/>
    </source>
</evidence>
<dbReference type="GO" id="GO:0016020">
    <property type="term" value="C:membrane"/>
    <property type="evidence" value="ECO:0007669"/>
    <property type="project" value="UniProtKB-SubCell"/>
</dbReference>
<feature type="domain" description="Sugar phosphate transporter" evidence="6">
    <location>
        <begin position="15"/>
        <end position="311"/>
    </location>
</feature>
<evidence type="ECO:0000259" key="6">
    <source>
        <dbReference type="Pfam" id="PF03151"/>
    </source>
</evidence>
<feature type="transmembrane region" description="Helical" evidence="5">
    <location>
        <begin position="168"/>
        <end position="190"/>
    </location>
</feature>
<evidence type="ECO:0000256" key="2">
    <source>
        <dbReference type="ARBA" id="ARBA00022692"/>
    </source>
</evidence>
<accession>A0AAN9G3W2</accession>
<feature type="transmembrane region" description="Helical" evidence="5">
    <location>
        <begin position="202"/>
        <end position="221"/>
    </location>
</feature>
<dbReference type="PANTHER" id="PTHR11132">
    <property type="entry name" value="SOLUTE CARRIER FAMILY 35"/>
    <property type="match status" value="1"/>
</dbReference>
<keyword evidence="3 5" id="KW-1133">Transmembrane helix</keyword>
<keyword evidence="8" id="KW-1185">Reference proteome</keyword>
<organism evidence="7 8">
    <name type="scientific">Littorina saxatilis</name>
    <dbReference type="NCBI Taxonomy" id="31220"/>
    <lineage>
        <taxon>Eukaryota</taxon>
        <taxon>Metazoa</taxon>
        <taxon>Spiralia</taxon>
        <taxon>Lophotrochozoa</taxon>
        <taxon>Mollusca</taxon>
        <taxon>Gastropoda</taxon>
        <taxon>Caenogastropoda</taxon>
        <taxon>Littorinimorpha</taxon>
        <taxon>Littorinoidea</taxon>
        <taxon>Littorinidae</taxon>
        <taxon>Littorina</taxon>
    </lineage>
</organism>
<evidence type="ECO:0000256" key="3">
    <source>
        <dbReference type="ARBA" id="ARBA00022989"/>
    </source>
</evidence>
<reference evidence="7 8" key="1">
    <citation type="submission" date="2024-02" db="EMBL/GenBank/DDBJ databases">
        <title>Chromosome-scale genome assembly of the rough periwinkle Littorina saxatilis.</title>
        <authorList>
            <person name="De Jode A."/>
            <person name="Faria R."/>
            <person name="Formenti G."/>
            <person name="Sims Y."/>
            <person name="Smith T.P."/>
            <person name="Tracey A."/>
            <person name="Wood J.M.D."/>
            <person name="Zagrodzka Z.B."/>
            <person name="Johannesson K."/>
            <person name="Butlin R.K."/>
            <person name="Leder E.H."/>
        </authorList>
    </citation>
    <scope>NUCLEOTIDE SEQUENCE [LARGE SCALE GENOMIC DNA]</scope>
    <source>
        <strain evidence="7">Snail1</strain>
        <tissue evidence="7">Muscle</tissue>
    </source>
</reference>
<sequence length="351" mass="38176">MANPQVLGEVFQPHVLLVIAVHWTMAISLVFVNKQLVSGGNSARDLTVFITWAQCMFSVATIVIATAVKKYLNPRTSWLSIPLVTFIDSDVLAMSFTFIGVVVMNNLLLKHIGVAFYQVARSSTLIFTVIFARIFLGVPVSLRVTVSCGLIVLGFIVSVDQEMLLSSLSWLSVSYGVLASISAALSVIYIKRVDKLLQGNSLEISLTSNLNSVVFLIPLLLSTGQLQNAVNSDHLLNTSMLLKLVVTGVLSLFVGWASIKVIGLTSPVTHNMSINAKSLLQTFIAVIVQGETKTLTWWAGNFLVILGLMNYGLSKTPSPVVREIEVSLNPPLKNSQLNLPPLSKHDEGWQA</sequence>
<dbReference type="AlphaFoldDB" id="A0AAN9G3W2"/>
<dbReference type="InterPro" id="IPR004853">
    <property type="entry name" value="Sugar_P_trans_dom"/>
</dbReference>
<name>A0AAN9G3W2_9CAEN</name>
<dbReference type="Pfam" id="PF03151">
    <property type="entry name" value="TPT"/>
    <property type="match status" value="1"/>
</dbReference>
<evidence type="ECO:0000313" key="7">
    <source>
        <dbReference type="EMBL" id="KAK7093812.1"/>
    </source>
</evidence>
<feature type="transmembrane region" description="Helical" evidence="5">
    <location>
        <begin position="46"/>
        <end position="68"/>
    </location>
</feature>
<gene>
    <name evidence="7" type="ORF">V1264_007502</name>
</gene>
<evidence type="ECO:0000256" key="4">
    <source>
        <dbReference type="ARBA" id="ARBA00023136"/>
    </source>
</evidence>
<comment type="subcellular location">
    <subcellularLocation>
        <location evidence="1">Membrane</location>
        <topology evidence="1">Multi-pass membrane protein</topology>
    </subcellularLocation>
</comment>
<evidence type="ECO:0000256" key="1">
    <source>
        <dbReference type="ARBA" id="ARBA00004141"/>
    </source>
</evidence>
<keyword evidence="4 5" id="KW-0472">Membrane</keyword>
<dbReference type="Proteomes" id="UP001374579">
    <property type="component" value="Unassembled WGS sequence"/>
</dbReference>
<dbReference type="InterPro" id="IPR050186">
    <property type="entry name" value="TPT_transporter"/>
</dbReference>
<protein>
    <recommendedName>
        <fullName evidence="6">Sugar phosphate transporter domain-containing protein</fullName>
    </recommendedName>
</protein>
<keyword evidence="2 5" id="KW-0812">Transmembrane</keyword>
<evidence type="ECO:0000313" key="8">
    <source>
        <dbReference type="Proteomes" id="UP001374579"/>
    </source>
</evidence>
<feature type="transmembrane region" description="Helical" evidence="5">
    <location>
        <begin position="130"/>
        <end position="156"/>
    </location>
</feature>